<sequence>MGPEADAVVGRTGIIGREAEVSRLRAFLTSVRQEGPTTLAVLGEAGSGKSALLKAAAEEASGHDFQVLRCSGHEGERELAFAGLHQLLEPVFRGADDVPAAQRRALLGAFGFGTTDRPTDQAPPERLLINLAVLTLLSEAAVRQPVLLLVDDAQWLDACSLDALAFVARRVLGEPVALLLGVRGDDAPRQFGTDVVQLPVPPLDDKAAEQLLDAQPRPPHGQLKEHILRQAAGNPLALVELARATARSRPLSLAGSAEALPLTARLEKVFAERLEVLPEETRRVLLFAAAADAPDVPAALLAASAASATDAWSVAEEAGLVRLESGRVAFRHPLMRSAVYGAASFAARRKVHLALADVLGGDPDRRAWHMAAATLVPDEEIAAALEETAGRARRRGGYRVAAAALERAAELSPEGGQRARRLLDAIELAMNAGEPLWVEKLAGGVVSATDDEAMLMSAKLWTGWALAATTRQKAALSHLLPLAEDVVRESPVMALTAVGHAAFVVYSTGDDTYRRQMLDLLARIPCDAGRDFDQVWTRASCDPFGARGTALELLRSCLAEPDRQVYQLTILGGAAWVLDETATAIRLLGTAAEHLQAVATVGSNATLGQALALAQFEAGAWEAAWASAEDARRVAAENGLEMAGRSAMFVGAALLALRGEAADARKLIDQAVAGVDPAESRALGVRARWVRAMLAGVEGHHPLEYELLRGLFTIGPEPQPVHYHASYYAIGDLAAAAVRVGKQDDAAEVVDAVRRQLEGRMSPRVLLLVRRAEAVLADDEKAEDLFGAALRDPAGEAWPFERAVVLLEYGQWLRRKRRTSEARTELARALTVFEQLGARPYVERAAAELRACGVSVRGDDGASRGLERLTPQQLQIARLAATGLTNRQIGERLLLSARTIGFHLYQTYPKLGITNRAQLRDALSSMGAS</sequence>
<dbReference type="EMBL" id="JARAKF010000003">
    <property type="protein sequence ID" value="MDU9001351.1"/>
    <property type="molecule type" value="Genomic_DNA"/>
</dbReference>
<reference evidence="4 5" key="1">
    <citation type="submission" date="2023-02" db="EMBL/GenBank/DDBJ databases">
        <authorList>
            <person name="Maleckis M."/>
        </authorList>
    </citation>
    <scope>NUCLEOTIDE SEQUENCE [LARGE SCALE GENOMIC DNA]</scope>
    <source>
        <strain evidence="4 5">P8-A2</strain>
        <plasmid evidence="4">unnamed1</plasmid>
    </source>
</reference>
<feature type="domain" description="HTH luxR-type" evidence="3">
    <location>
        <begin position="862"/>
        <end position="927"/>
    </location>
</feature>
<dbReference type="Pfam" id="PF00196">
    <property type="entry name" value="GerE"/>
    <property type="match status" value="1"/>
</dbReference>
<dbReference type="Proteomes" id="UP001257627">
    <property type="component" value="Unassembled WGS sequence"/>
</dbReference>
<dbReference type="RefSeq" id="WP_266944228.1">
    <property type="nucleotide sequence ID" value="NZ_JAPEMK010000002.1"/>
</dbReference>
<protein>
    <submittedName>
        <fullName evidence="4">AAA family ATPase</fullName>
    </submittedName>
</protein>
<evidence type="ECO:0000259" key="3">
    <source>
        <dbReference type="PROSITE" id="PS50043"/>
    </source>
</evidence>
<dbReference type="InterPro" id="IPR041664">
    <property type="entry name" value="AAA_16"/>
</dbReference>
<dbReference type="Pfam" id="PF13191">
    <property type="entry name" value="AAA_16"/>
    <property type="match status" value="1"/>
</dbReference>
<dbReference type="PRINTS" id="PR00038">
    <property type="entry name" value="HTHLUXR"/>
</dbReference>
<evidence type="ECO:0000256" key="1">
    <source>
        <dbReference type="ARBA" id="ARBA00022741"/>
    </source>
</evidence>
<evidence type="ECO:0000256" key="2">
    <source>
        <dbReference type="ARBA" id="ARBA00022840"/>
    </source>
</evidence>
<keyword evidence="4" id="KW-0614">Plasmid</keyword>
<evidence type="ECO:0000313" key="5">
    <source>
        <dbReference type="Proteomes" id="UP001257627"/>
    </source>
</evidence>
<dbReference type="InterPro" id="IPR016032">
    <property type="entry name" value="Sig_transdc_resp-reg_C-effctor"/>
</dbReference>
<dbReference type="Gene3D" id="1.10.10.10">
    <property type="entry name" value="Winged helix-like DNA-binding domain superfamily/Winged helix DNA-binding domain"/>
    <property type="match status" value="1"/>
</dbReference>
<evidence type="ECO:0000313" key="4">
    <source>
        <dbReference type="EMBL" id="MDU9001351.1"/>
    </source>
</evidence>
<geneLocation type="plasmid" evidence="4">
    <name>unnamed1</name>
</geneLocation>
<dbReference type="PANTHER" id="PTHR16305:SF35">
    <property type="entry name" value="TRANSCRIPTIONAL ACTIVATOR DOMAIN"/>
    <property type="match status" value="1"/>
</dbReference>
<dbReference type="SUPFAM" id="SSF52540">
    <property type="entry name" value="P-loop containing nucleoside triphosphate hydrolases"/>
    <property type="match status" value="1"/>
</dbReference>
<keyword evidence="5" id="KW-1185">Reference proteome</keyword>
<dbReference type="PROSITE" id="PS50043">
    <property type="entry name" value="HTH_LUXR_2"/>
    <property type="match status" value="1"/>
</dbReference>
<gene>
    <name evidence="4" type="ORF">PU648_55770</name>
</gene>
<keyword evidence="2" id="KW-0067">ATP-binding</keyword>
<dbReference type="InterPro" id="IPR027417">
    <property type="entry name" value="P-loop_NTPase"/>
</dbReference>
<dbReference type="Gene3D" id="3.40.50.300">
    <property type="entry name" value="P-loop containing nucleotide triphosphate hydrolases"/>
    <property type="match status" value="1"/>
</dbReference>
<proteinExistence type="predicted"/>
<dbReference type="CDD" id="cd06170">
    <property type="entry name" value="LuxR_C_like"/>
    <property type="match status" value="1"/>
</dbReference>
<dbReference type="InterPro" id="IPR036388">
    <property type="entry name" value="WH-like_DNA-bd_sf"/>
</dbReference>
<dbReference type="InterPro" id="IPR000792">
    <property type="entry name" value="Tscrpt_reg_LuxR_C"/>
</dbReference>
<dbReference type="PANTHER" id="PTHR16305">
    <property type="entry name" value="TESTICULAR SOLUBLE ADENYLYL CYCLASE"/>
    <property type="match status" value="1"/>
</dbReference>
<name>A0ABU3V5B5_9ACTN</name>
<organism evidence="4 5">
    <name type="scientific">Streptomyces mirabilis</name>
    <dbReference type="NCBI Taxonomy" id="68239"/>
    <lineage>
        <taxon>Bacteria</taxon>
        <taxon>Bacillati</taxon>
        <taxon>Actinomycetota</taxon>
        <taxon>Actinomycetes</taxon>
        <taxon>Kitasatosporales</taxon>
        <taxon>Streptomycetaceae</taxon>
        <taxon>Streptomyces</taxon>
    </lineage>
</organism>
<keyword evidence="1" id="KW-0547">Nucleotide-binding</keyword>
<dbReference type="SUPFAM" id="SSF46894">
    <property type="entry name" value="C-terminal effector domain of the bipartite response regulators"/>
    <property type="match status" value="1"/>
</dbReference>
<dbReference type="SMART" id="SM00421">
    <property type="entry name" value="HTH_LUXR"/>
    <property type="match status" value="1"/>
</dbReference>
<accession>A0ABU3V5B5</accession>
<comment type="caution">
    <text evidence="4">The sequence shown here is derived from an EMBL/GenBank/DDBJ whole genome shotgun (WGS) entry which is preliminary data.</text>
</comment>